<comment type="caution">
    <text evidence="1">The sequence shown here is derived from an EMBL/GenBank/DDBJ whole genome shotgun (WGS) entry which is preliminary data.</text>
</comment>
<reference evidence="1" key="1">
    <citation type="submission" date="2023-01" db="EMBL/GenBank/DDBJ databases">
        <authorList>
            <person name="Van Ghelder C."/>
            <person name="Rancurel C."/>
        </authorList>
    </citation>
    <scope>NUCLEOTIDE SEQUENCE</scope>
    <source>
        <strain evidence="1">CNCM I-4278</strain>
    </source>
</reference>
<protein>
    <submittedName>
        <fullName evidence="1">Uncharacterized protein</fullName>
    </submittedName>
</protein>
<dbReference type="Proteomes" id="UP001152607">
    <property type="component" value="Unassembled WGS sequence"/>
</dbReference>
<organism evidence="1 2">
    <name type="scientific">Periconia digitata</name>
    <dbReference type="NCBI Taxonomy" id="1303443"/>
    <lineage>
        <taxon>Eukaryota</taxon>
        <taxon>Fungi</taxon>
        <taxon>Dikarya</taxon>
        <taxon>Ascomycota</taxon>
        <taxon>Pezizomycotina</taxon>
        <taxon>Dothideomycetes</taxon>
        <taxon>Pleosporomycetidae</taxon>
        <taxon>Pleosporales</taxon>
        <taxon>Massarineae</taxon>
        <taxon>Periconiaceae</taxon>
        <taxon>Periconia</taxon>
    </lineage>
</organism>
<name>A0A9W4UP54_9PLEO</name>
<sequence>MHTQTSVPMKPIPTHHKHFLVSCLAPMIEACRTPGVLGSHTLLGLTRSEGVLYTPKQICINSLCPRDNADWDSLKR</sequence>
<keyword evidence="2" id="KW-1185">Reference proteome</keyword>
<evidence type="ECO:0000313" key="1">
    <source>
        <dbReference type="EMBL" id="CAI6338237.1"/>
    </source>
</evidence>
<proteinExistence type="predicted"/>
<accession>A0A9W4UP54</accession>
<dbReference type="EMBL" id="CAOQHR010000008">
    <property type="protein sequence ID" value="CAI6338237.1"/>
    <property type="molecule type" value="Genomic_DNA"/>
</dbReference>
<gene>
    <name evidence="1" type="ORF">PDIGIT_LOCUS11364</name>
</gene>
<dbReference type="AlphaFoldDB" id="A0A9W4UP54"/>
<evidence type="ECO:0000313" key="2">
    <source>
        <dbReference type="Proteomes" id="UP001152607"/>
    </source>
</evidence>